<comment type="caution">
    <text evidence="2">The sequence shown here is derived from an EMBL/GenBank/DDBJ whole genome shotgun (WGS) entry which is preliminary data.</text>
</comment>
<dbReference type="InterPro" id="IPR044862">
    <property type="entry name" value="Pro_4_hyd_alph_FE2OG_OXY"/>
</dbReference>
<organism evidence="2 3">
    <name type="scientific">Reichenbachiella ulvae</name>
    <dbReference type="NCBI Taxonomy" id="2980104"/>
    <lineage>
        <taxon>Bacteria</taxon>
        <taxon>Pseudomonadati</taxon>
        <taxon>Bacteroidota</taxon>
        <taxon>Cytophagia</taxon>
        <taxon>Cytophagales</taxon>
        <taxon>Reichenbachiellaceae</taxon>
        <taxon>Reichenbachiella</taxon>
    </lineage>
</organism>
<name>A0ABT3D0W9_9BACT</name>
<evidence type="ECO:0000313" key="3">
    <source>
        <dbReference type="Proteomes" id="UP001300692"/>
    </source>
</evidence>
<dbReference type="Pfam" id="PF13640">
    <property type="entry name" value="2OG-FeII_Oxy_3"/>
    <property type="match status" value="1"/>
</dbReference>
<dbReference type="Proteomes" id="UP001300692">
    <property type="component" value="Unassembled WGS sequence"/>
</dbReference>
<keyword evidence="3" id="KW-1185">Reference proteome</keyword>
<sequence>MEYVSEKYRDLKKTAAECKELYQNASPFPNFYLDDFFDEKMLSEVLEEFPDMRKKPDLKFETPNEKKLASKGESRFGPKTKAFMHYLNSEPFLNFLAEVSGIDKLIPDPYFEGAGCHQIEPGGMLKVHADFNKNRYLGLDRRLNFLIYLNKDWDESYGGHFELWDTEMKKCEKKILPLFNRIAMFSTTSFSYHGHPTPLSCPEDRTRQSIALYYYTNGRPDGEVVEGLEDHRTIFKYRKDDEEANKFARKQRVKQIVKLFIPPLLTGGLKELKKY</sequence>
<dbReference type="InterPro" id="IPR051842">
    <property type="entry name" value="uS12_prolyl_hydroxylase"/>
</dbReference>
<dbReference type="PANTHER" id="PTHR12117">
    <property type="entry name" value="HISTONE ACETYLTRANSFERASE COMPLEX"/>
    <property type="match status" value="1"/>
</dbReference>
<gene>
    <name evidence="2" type="ORF">N7U62_22625</name>
</gene>
<dbReference type="EMBL" id="JAOYOD010000001">
    <property type="protein sequence ID" value="MCV9389476.1"/>
    <property type="molecule type" value="Genomic_DNA"/>
</dbReference>
<feature type="domain" description="Prolyl 4-hydroxylase alpha subunit Fe(2+) 2OG dioxygenase" evidence="1">
    <location>
        <begin position="116"/>
        <end position="215"/>
    </location>
</feature>
<evidence type="ECO:0000313" key="2">
    <source>
        <dbReference type="EMBL" id="MCV9389476.1"/>
    </source>
</evidence>
<dbReference type="RefSeq" id="WP_264140394.1">
    <property type="nucleotide sequence ID" value="NZ_JAOYOD010000001.1"/>
</dbReference>
<reference evidence="2 3" key="1">
    <citation type="submission" date="2022-10" db="EMBL/GenBank/DDBJ databases">
        <title>Comparative genomics and taxonomic characterization of three novel marine species of genus Reichenbachiella exhibiting antioxidant and polysaccharide degradation activities.</title>
        <authorList>
            <person name="Muhammad N."/>
            <person name="Lee Y.-J."/>
            <person name="Ko J."/>
            <person name="Kim S.-G."/>
        </authorList>
    </citation>
    <scope>NUCLEOTIDE SEQUENCE [LARGE SCALE GENOMIC DNA]</scope>
    <source>
        <strain evidence="2 3">ABR2-5</strain>
    </source>
</reference>
<accession>A0ABT3D0W9</accession>
<dbReference type="PANTHER" id="PTHR12117:SF0">
    <property type="entry name" value="PROLYL 3-HYDROXYLASE OGFOD1"/>
    <property type="match status" value="1"/>
</dbReference>
<evidence type="ECO:0000259" key="1">
    <source>
        <dbReference type="Pfam" id="PF13640"/>
    </source>
</evidence>
<dbReference type="Gene3D" id="2.60.120.620">
    <property type="entry name" value="q2cbj1_9rhob like domain"/>
    <property type="match status" value="1"/>
</dbReference>
<protein>
    <submittedName>
        <fullName evidence="2">2OG-Fe(II) oxygenase</fullName>
    </submittedName>
</protein>
<proteinExistence type="predicted"/>